<evidence type="ECO:0000313" key="3">
    <source>
        <dbReference type="Proteomes" id="UP000184233"/>
    </source>
</evidence>
<dbReference type="InterPro" id="IPR037401">
    <property type="entry name" value="SnoaL-like"/>
</dbReference>
<dbReference type="EMBL" id="MKVH01000024">
    <property type="protein sequence ID" value="OJX56866.1"/>
    <property type="molecule type" value="Genomic_DNA"/>
</dbReference>
<dbReference type="Gene3D" id="3.10.450.50">
    <property type="match status" value="1"/>
</dbReference>
<dbReference type="Proteomes" id="UP000184233">
    <property type="component" value="Unassembled WGS sequence"/>
</dbReference>
<dbReference type="SUPFAM" id="SSF54427">
    <property type="entry name" value="NTF2-like"/>
    <property type="match status" value="1"/>
</dbReference>
<feature type="domain" description="SnoaL-like" evidence="1">
    <location>
        <begin position="6"/>
        <end position="104"/>
    </location>
</feature>
<gene>
    <name evidence="2" type="ORF">BGO89_10080</name>
</gene>
<reference evidence="2 3" key="1">
    <citation type="submission" date="2016-09" db="EMBL/GenBank/DDBJ databases">
        <title>Genome-resolved meta-omics ties microbial dynamics to process performance in biotechnology for thiocyanate degradation.</title>
        <authorList>
            <person name="Kantor R.S."/>
            <person name="Huddy R.J."/>
            <person name="Iyer R."/>
            <person name="Thomas B.C."/>
            <person name="Brown C.T."/>
            <person name="Anantharaman K."/>
            <person name="Tringe S."/>
            <person name="Hettich R.L."/>
            <person name="Harrison S.T."/>
            <person name="Banfield J.F."/>
        </authorList>
    </citation>
    <scope>NUCLEOTIDE SEQUENCE [LARGE SCALE GENOMIC DNA]</scope>
    <source>
        <strain evidence="2">59-99</strain>
    </source>
</reference>
<organism evidence="2 3">
    <name type="scientific">Candidatus Kapaibacterium thiocyanatum</name>
    <dbReference type="NCBI Taxonomy" id="1895771"/>
    <lineage>
        <taxon>Bacteria</taxon>
        <taxon>Pseudomonadati</taxon>
        <taxon>Candidatus Kapaibacteriota</taxon>
        <taxon>Candidatus Kapaibacteriia</taxon>
        <taxon>Candidatus Kapaibacteriales</taxon>
        <taxon>Candidatus Kapaibacteriaceae</taxon>
        <taxon>Candidatus Kapaibacterium</taxon>
    </lineage>
</organism>
<evidence type="ECO:0000259" key="1">
    <source>
        <dbReference type="Pfam" id="PF12680"/>
    </source>
</evidence>
<protein>
    <recommendedName>
        <fullName evidence="1">SnoaL-like domain-containing protein</fullName>
    </recommendedName>
</protein>
<accession>A0A1M3KWQ5</accession>
<name>A0A1M3KWQ5_9BACT</name>
<dbReference type="STRING" id="1895771.BGO89_10080"/>
<dbReference type="AlphaFoldDB" id="A0A1M3KWQ5"/>
<sequence>MEQRMRDLFSSIDNSDADTFASFLTEDVVLQFGNAEPIQGRDLVRDVIAGFFDSIRGLKHQLHTHWLQDDALICNGSVTYTRHDGSTLQVPFANILMRKGDLISKYLIYVDTSQLYSTAA</sequence>
<comment type="caution">
    <text evidence="2">The sequence shown here is derived from an EMBL/GenBank/DDBJ whole genome shotgun (WGS) entry which is preliminary data.</text>
</comment>
<proteinExistence type="predicted"/>
<dbReference type="Pfam" id="PF12680">
    <property type="entry name" value="SnoaL_2"/>
    <property type="match status" value="1"/>
</dbReference>
<evidence type="ECO:0000313" key="2">
    <source>
        <dbReference type="EMBL" id="OJX56866.1"/>
    </source>
</evidence>
<dbReference type="InterPro" id="IPR032710">
    <property type="entry name" value="NTF2-like_dom_sf"/>
</dbReference>